<protein>
    <submittedName>
        <fullName evidence="4">DNA polymerase-3 subunit epsilon</fullName>
    </submittedName>
</protein>
<dbReference type="Proteomes" id="UP000199339">
    <property type="component" value="Unassembled WGS sequence"/>
</dbReference>
<organism evidence="4 5">
    <name type="scientific">Marinobacter pelagius</name>
    <dbReference type="NCBI Taxonomy" id="379482"/>
    <lineage>
        <taxon>Bacteria</taxon>
        <taxon>Pseudomonadati</taxon>
        <taxon>Pseudomonadota</taxon>
        <taxon>Gammaproteobacteria</taxon>
        <taxon>Pseudomonadales</taxon>
        <taxon>Marinobacteraceae</taxon>
        <taxon>Marinobacter</taxon>
    </lineage>
</organism>
<dbReference type="PANTHER" id="PTHR30231:SF41">
    <property type="entry name" value="DNA POLYMERASE III SUBUNIT EPSILON"/>
    <property type="match status" value="1"/>
</dbReference>
<keyword evidence="2" id="KW-0269">Exonuclease</keyword>
<dbReference type="Gene3D" id="3.30.420.10">
    <property type="entry name" value="Ribonuclease H-like superfamily/Ribonuclease H"/>
    <property type="match status" value="1"/>
</dbReference>
<dbReference type="AlphaFoldDB" id="A0A1I4T6H1"/>
<dbReference type="GO" id="GO:0008408">
    <property type="term" value="F:3'-5' exonuclease activity"/>
    <property type="evidence" value="ECO:0007669"/>
    <property type="project" value="TreeGrafter"/>
</dbReference>
<evidence type="ECO:0000256" key="2">
    <source>
        <dbReference type="ARBA" id="ARBA00022839"/>
    </source>
</evidence>
<evidence type="ECO:0000313" key="4">
    <source>
        <dbReference type="EMBL" id="SFM72245.1"/>
    </source>
</evidence>
<keyword evidence="2" id="KW-0378">Hydrolase</keyword>
<dbReference type="InterPro" id="IPR036397">
    <property type="entry name" value="RNaseH_sf"/>
</dbReference>
<dbReference type="PANTHER" id="PTHR30231">
    <property type="entry name" value="DNA POLYMERASE III SUBUNIT EPSILON"/>
    <property type="match status" value="1"/>
</dbReference>
<dbReference type="GO" id="GO:0005829">
    <property type="term" value="C:cytosol"/>
    <property type="evidence" value="ECO:0007669"/>
    <property type="project" value="TreeGrafter"/>
</dbReference>
<dbReference type="RefSeq" id="WP_091999709.1">
    <property type="nucleotide sequence ID" value="NZ_FOUR01000002.1"/>
</dbReference>
<dbReference type="SUPFAM" id="SSF53098">
    <property type="entry name" value="Ribonuclease H-like"/>
    <property type="match status" value="1"/>
</dbReference>
<gene>
    <name evidence="4" type="ORF">SAMN04487961_1020</name>
</gene>
<dbReference type="InterPro" id="IPR012337">
    <property type="entry name" value="RNaseH-like_sf"/>
</dbReference>
<feature type="domain" description="Exonuclease" evidence="3">
    <location>
        <begin position="18"/>
        <end position="188"/>
    </location>
</feature>
<evidence type="ECO:0000259" key="3">
    <source>
        <dbReference type="SMART" id="SM00479"/>
    </source>
</evidence>
<dbReference type="GO" id="GO:0045004">
    <property type="term" value="P:DNA replication proofreading"/>
    <property type="evidence" value="ECO:0007669"/>
    <property type="project" value="TreeGrafter"/>
</dbReference>
<dbReference type="CDD" id="cd06127">
    <property type="entry name" value="DEDDh"/>
    <property type="match status" value="1"/>
</dbReference>
<accession>A0A1I4T6H1</accession>
<keyword evidence="5" id="KW-1185">Reference proteome</keyword>
<evidence type="ECO:0000256" key="1">
    <source>
        <dbReference type="ARBA" id="ARBA00022722"/>
    </source>
</evidence>
<reference evidence="5" key="1">
    <citation type="submission" date="2016-10" db="EMBL/GenBank/DDBJ databases">
        <authorList>
            <person name="Varghese N."/>
            <person name="Submissions S."/>
        </authorList>
    </citation>
    <scope>NUCLEOTIDE SEQUENCE [LARGE SCALE GENOMIC DNA]</scope>
    <source>
        <strain evidence="5">CGMCC 1.6775</strain>
    </source>
</reference>
<proteinExistence type="predicted"/>
<evidence type="ECO:0000313" key="5">
    <source>
        <dbReference type="Proteomes" id="UP000199339"/>
    </source>
</evidence>
<dbReference type="InterPro" id="IPR013520">
    <property type="entry name" value="Ribonucl_H"/>
</dbReference>
<dbReference type="SMART" id="SM00479">
    <property type="entry name" value="EXOIII"/>
    <property type="match status" value="1"/>
</dbReference>
<sequence>MTIKQLAADMARFWLQDNAVIIDTETTGLGPTDEIVEISAIDCEGNVLLDTLVHPVGEISPEAQAVHHITEDQLADAPYFNHVLPDLQGITHNRTVVMFNSAFDARLIMQSARIHGFPGPRISPHCAMVNYARFHGEWDHQRDRYRWQSLEKAAAQMGVQVDGNAHRALTDCRTTLALIQAMAAFRPVAA</sequence>
<dbReference type="GO" id="GO:0003676">
    <property type="term" value="F:nucleic acid binding"/>
    <property type="evidence" value="ECO:0007669"/>
    <property type="project" value="InterPro"/>
</dbReference>
<keyword evidence="1" id="KW-0540">Nuclease</keyword>
<dbReference type="Pfam" id="PF00929">
    <property type="entry name" value="RNase_T"/>
    <property type="match status" value="1"/>
</dbReference>
<dbReference type="OrthoDB" id="280774at2"/>
<name>A0A1I4T6H1_9GAMM</name>
<dbReference type="EMBL" id="FOUR01000002">
    <property type="protein sequence ID" value="SFM72245.1"/>
    <property type="molecule type" value="Genomic_DNA"/>
</dbReference>